<dbReference type="GO" id="GO:0016787">
    <property type="term" value="F:hydrolase activity"/>
    <property type="evidence" value="ECO:0007669"/>
    <property type="project" value="UniProtKB-KW"/>
</dbReference>
<dbReference type="SUPFAM" id="SSF53474">
    <property type="entry name" value="alpha/beta-Hydrolases"/>
    <property type="match status" value="1"/>
</dbReference>
<organism evidence="1 2">
    <name type="scientific">Babesia microti (strain RI)</name>
    <dbReference type="NCBI Taxonomy" id="1133968"/>
    <lineage>
        <taxon>Eukaryota</taxon>
        <taxon>Sar</taxon>
        <taxon>Alveolata</taxon>
        <taxon>Apicomplexa</taxon>
        <taxon>Aconoidasida</taxon>
        <taxon>Piroplasmida</taxon>
        <taxon>Babesiidae</taxon>
        <taxon>Babesia</taxon>
    </lineage>
</organism>
<dbReference type="OrthoDB" id="446723at2759"/>
<dbReference type="EC" id="3.-.-.-" evidence="1"/>
<dbReference type="Gene3D" id="3.40.50.1820">
    <property type="entry name" value="alpha/beta hydrolase"/>
    <property type="match status" value="2"/>
</dbReference>
<evidence type="ECO:0000313" key="2">
    <source>
        <dbReference type="Proteomes" id="UP000002899"/>
    </source>
</evidence>
<name>I7I9P5_BABMR</name>
<dbReference type="GeneID" id="24425846"/>
<proteinExistence type="predicted"/>
<reference evidence="1 2" key="1">
    <citation type="journal article" date="2012" name="Nucleic Acids Res.">
        <title>Sequencing of the smallest Apicomplexan genome from the human pathogen Babesia microti.</title>
        <authorList>
            <person name="Cornillot E."/>
            <person name="Hadj-Kaddour K."/>
            <person name="Dassouli A."/>
            <person name="Noel B."/>
            <person name="Ranwez V."/>
            <person name="Vacherie B."/>
            <person name="Augagneur Y."/>
            <person name="Bres V."/>
            <person name="Duclos A."/>
            <person name="Randazzo S."/>
            <person name="Carcy B."/>
            <person name="Debierre-Grockiego F."/>
            <person name="Delbecq S."/>
            <person name="Moubri-Menage K."/>
            <person name="Shams-Eldin H."/>
            <person name="Usmani-Brown S."/>
            <person name="Bringaud F."/>
            <person name="Wincker P."/>
            <person name="Vivares C.P."/>
            <person name="Schwarz R.T."/>
            <person name="Schetters T.P."/>
            <person name="Krause P.J."/>
            <person name="Gorenflot A."/>
            <person name="Berry V."/>
            <person name="Barbe V."/>
            <person name="Ben Mamoun C."/>
        </authorList>
    </citation>
    <scope>NUCLEOTIDE SEQUENCE [LARGE SCALE GENOMIC DNA]</scope>
    <source>
        <strain evidence="1 2">RI</strain>
    </source>
</reference>
<keyword evidence="1" id="KW-0378">Hydrolase</keyword>
<accession>I7I9P5</accession>
<dbReference type="EMBL" id="LN871599">
    <property type="protein sequence ID" value="CCF75399.1"/>
    <property type="molecule type" value="Genomic_DNA"/>
</dbReference>
<reference evidence="1 2" key="3">
    <citation type="journal article" date="2016" name="Sci. Rep.">
        <title>Genome-wide diversity and gene expression profiling of Babesia microti isolates identify polymorphic genes that mediate host-pathogen interactions.</title>
        <authorList>
            <person name="Silva J.C."/>
            <person name="Cornillot E."/>
            <person name="McCracken C."/>
            <person name="Usmani-Brown S."/>
            <person name="Dwivedi A."/>
            <person name="Ifeonu O.O."/>
            <person name="Crabtree J."/>
            <person name="Gotia H.T."/>
            <person name="Virji A.Z."/>
            <person name="Reynes C."/>
            <person name="Colinge J."/>
            <person name="Kumar V."/>
            <person name="Lawres L."/>
            <person name="Pazzi J.E."/>
            <person name="Pablo J.V."/>
            <person name="Hung C."/>
            <person name="Brancato J."/>
            <person name="Kumari P."/>
            <person name="Orvis J."/>
            <person name="Tretina K."/>
            <person name="Chibucos M."/>
            <person name="Ott S."/>
            <person name="Sadzewicz L."/>
            <person name="Sengamalay N."/>
            <person name="Shetty A.C."/>
            <person name="Su Q."/>
            <person name="Tallon L."/>
            <person name="Fraser C.M."/>
            <person name="Frutos R."/>
            <person name="Molina D.M."/>
            <person name="Krause P.J."/>
            <person name="Ben Mamoun C."/>
        </authorList>
    </citation>
    <scope>NUCLEOTIDE SEQUENCE [LARGE SCALE GENOMIC DNA]</scope>
    <source>
        <strain evidence="1 2">RI</strain>
    </source>
</reference>
<dbReference type="KEGG" id="bmic:BmR1_04g06005"/>
<reference evidence="1 2" key="2">
    <citation type="journal article" date="2013" name="PLoS ONE">
        <title>Whole genome mapping and re-organization of the nuclear and mitochondrial genomes of Babesia microti isolates.</title>
        <authorList>
            <person name="Cornillot E."/>
            <person name="Dassouli A."/>
            <person name="Garg A."/>
            <person name="Pachikara N."/>
            <person name="Randazzo S."/>
            <person name="Depoix D."/>
            <person name="Carcy B."/>
            <person name="Delbecq S."/>
            <person name="Frutos R."/>
            <person name="Silva J.C."/>
            <person name="Sutton R."/>
            <person name="Krause P.J."/>
            <person name="Mamoun C.B."/>
        </authorList>
    </citation>
    <scope>NUCLEOTIDE SEQUENCE [LARGE SCALE GENOMIC DNA]</scope>
    <source>
        <strain evidence="1 2">RI</strain>
    </source>
</reference>
<protein>
    <submittedName>
        <fullName evidence="1">Alpha/beta hydrolase domain-containing protein 17C</fullName>
        <ecNumber evidence="1">3.-.-.-</ecNumber>
    </submittedName>
</protein>
<keyword evidence="2" id="KW-1185">Reference proteome</keyword>
<dbReference type="VEuPathDB" id="PiroplasmaDB:BmR1_04g06005"/>
<dbReference type="Proteomes" id="UP000002899">
    <property type="component" value="Chromosome IV"/>
</dbReference>
<dbReference type="InterPro" id="IPR029058">
    <property type="entry name" value="AB_hydrolase_fold"/>
</dbReference>
<dbReference type="PANTHER" id="PTHR12277">
    <property type="entry name" value="ALPHA/BETA HYDROLASE DOMAIN-CONTAINING PROTEIN"/>
    <property type="match status" value="1"/>
</dbReference>
<gene>
    <name evidence="1" type="ORF">BmR1_04g06005</name>
</gene>
<dbReference type="PANTHER" id="PTHR12277:SF81">
    <property type="entry name" value="PROTEIN ABHD13"/>
    <property type="match status" value="1"/>
</dbReference>
<dbReference type="RefSeq" id="XP_012649807.1">
    <property type="nucleotide sequence ID" value="XM_012794353.1"/>
</dbReference>
<evidence type="ECO:0000313" key="1">
    <source>
        <dbReference type="EMBL" id="CCF75399.1"/>
    </source>
</evidence>
<dbReference type="AlphaFoldDB" id="I7I9P5"/>
<sequence length="321" mass="36047">MEAFIAKNSGSRMNIFCMGCLTMCGLKNRIINKIAFVPPKVIGYEVTSSGKFVISDQILWEKFADELDMNGIELDFHWVPTKTHRIACFSLFPKPTNEDRITIIFSHGNGSDIGHCFGFCFRICCKFRVNVIAYDYSGYGLSGGSPSEKNLYRDAASVWNYTVQQLSIPPDTIILYGNSIGSAASCYLVNCLFNSKKSSKGIVACDKLGGLVIHSGIASGLRIFLIKIKKSPWFDAFCNCDSLAKSKINFPVYILHGKDDRVVPFKHALILRDSIKLEPPMLQTWWVDGADHNNIEMDYANEYYTRMGAFLQICKIKSGKW</sequence>